<dbReference type="InterPro" id="IPR024467">
    <property type="entry name" value="Xre/MbcA/ParS-like_toxin-bd"/>
</dbReference>
<protein>
    <submittedName>
        <fullName evidence="3">DUF2384 domain-containing protein</fullName>
    </submittedName>
</protein>
<accession>A0ABX8WN63</accession>
<dbReference type="EMBL" id="CP080544">
    <property type="protein sequence ID" value="QYR52248.1"/>
    <property type="molecule type" value="Genomic_DNA"/>
</dbReference>
<dbReference type="InterPro" id="IPR011979">
    <property type="entry name" value="Antitox_Xre"/>
</dbReference>
<evidence type="ECO:0000259" key="2">
    <source>
        <dbReference type="Pfam" id="PF20432"/>
    </source>
</evidence>
<name>A0ABX8WN63_9GAMM</name>
<evidence type="ECO:0000259" key="1">
    <source>
        <dbReference type="Pfam" id="PF09722"/>
    </source>
</evidence>
<gene>
    <name evidence="3" type="ORF">H8L67_06405</name>
</gene>
<sequence length="162" mass="17853">MSEAIETVLAYLGEKSAPKSRTAKRAHLRVVGEGHSVAGKKPKKVVPLRAPEISVGAVGRLAERLNVLDLVILEVSDISERTFQRRKVDHKPLSASESDRVLRIARVAERAEKVFEDPDKARRWLSSPHSLLGRAPLELLSTDAGARAVEDELVRIDFGDFA</sequence>
<dbReference type="RefSeq" id="WP_220379035.1">
    <property type="nucleotide sequence ID" value="NZ_CP080544.1"/>
</dbReference>
<keyword evidence="4" id="KW-1185">Reference proteome</keyword>
<evidence type="ECO:0000313" key="3">
    <source>
        <dbReference type="EMBL" id="QYR52248.1"/>
    </source>
</evidence>
<reference evidence="3 4" key="1">
    <citation type="submission" date="2021-08" db="EMBL/GenBank/DDBJ databases">
        <title>Lysobacter sp. strain CJ11 Genome sequencing and assembly.</title>
        <authorList>
            <person name="Kim I."/>
        </authorList>
    </citation>
    <scope>NUCLEOTIDE SEQUENCE [LARGE SCALE GENOMIC DNA]</scope>
    <source>
        <strain evidence="3 4">CJ11</strain>
    </source>
</reference>
<proteinExistence type="predicted"/>
<dbReference type="Pfam" id="PF20432">
    <property type="entry name" value="Xre-like-HTH"/>
    <property type="match status" value="1"/>
</dbReference>
<dbReference type="InterPro" id="IPR046847">
    <property type="entry name" value="Xre-like_HTH"/>
</dbReference>
<feature type="domain" description="Antitoxin Xre-like helix-turn-helix" evidence="2">
    <location>
        <begin position="55"/>
        <end position="106"/>
    </location>
</feature>
<organism evidence="3 4">
    <name type="scientific">Lysobacter soyae</name>
    <dbReference type="NCBI Taxonomy" id="2764185"/>
    <lineage>
        <taxon>Bacteria</taxon>
        <taxon>Pseudomonadati</taxon>
        <taxon>Pseudomonadota</taxon>
        <taxon>Gammaproteobacteria</taxon>
        <taxon>Lysobacterales</taxon>
        <taxon>Lysobacteraceae</taxon>
        <taxon>Lysobacter</taxon>
    </lineage>
</organism>
<evidence type="ECO:0000313" key="4">
    <source>
        <dbReference type="Proteomes" id="UP000824755"/>
    </source>
</evidence>
<dbReference type="NCBIfam" id="TIGR02293">
    <property type="entry name" value="TAS_TIGR02293"/>
    <property type="match status" value="1"/>
</dbReference>
<dbReference type="Proteomes" id="UP000824755">
    <property type="component" value="Chromosome"/>
</dbReference>
<dbReference type="Pfam" id="PF09722">
    <property type="entry name" value="Xre_MbcA_ParS_C"/>
    <property type="match status" value="1"/>
</dbReference>
<feature type="domain" description="Antitoxin Xre/MbcA/ParS-like toxin-binding" evidence="1">
    <location>
        <begin position="111"/>
        <end position="159"/>
    </location>
</feature>